<dbReference type="InterPro" id="IPR012578">
    <property type="entry name" value="Nucl_pore_cmplx"/>
</dbReference>
<evidence type="ECO:0000313" key="3">
    <source>
        <dbReference type="EMBL" id="KAH3671587.1"/>
    </source>
</evidence>
<dbReference type="OrthoDB" id="429932at2759"/>
<evidence type="ECO:0000256" key="2">
    <source>
        <dbReference type="SAM" id="Phobius"/>
    </source>
</evidence>
<feature type="transmembrane region" description="Helical" evidence="2">
    <location>
        <begin position="197"/>
        <end position="217"/>
    </location>
</feature>
<reference evidence="3" key="2">
    <citation type="submission" date="2021-01" db="EMBL/GenBank/DDBJ databases">
        <authorList>
            <person name="Schikora-Tamarit M.A."/>
        </authorList>
    </citation>
    <scope>NUCLEOTIDE SEQUENCE</scope>
    <source>
        <strain evidence="3">CBS6075</strain>
    </source>
</reference>
<dbReference type="GO" id="GO:0005640">
    <property type="term" value="C:nuclear outer membrane"/>
    <property type="evidence" value="ECO:0007669"/>
    <property type="project" value="TreeGrafter"/>
</dbReference>
<keyword evidence="2" id="KW-0472">Membrane</keyword>
<dbReference type="PANTHER" id="PTHR28003">
    <property type="entry name" value="NUCLEOPORIN POM34"/>
    <property type="match status" value="1"/>
</dbReference>
<feature type="transmembrane region" description="Helical" evidence="2">
    <location>
        <begin position="237"/>
        <end position="255"/>
    </location>
</feature>
<feature type="compositionally biased region" description="Polar residues" evidence="1">
    <location>
        <begin position="35"/>
        <end position="44"/>
    </location>
</feature>
<evidence type="ECO:0000256" key="1">
    <source>
        <dbReference type="SAM" id="MobiDB-lite"/>
    </source>
</evidence>
<dbReference type="PANTHER" id="PTHR28003:SF1">
    <property type="entry name" value="NUCLEOPORIN POM34"/>
    <property type="match status" value="1"/>
</dbReference>
<name>A0A9P8PGT9_9ASCO</name>
<protein>
    <recommendedName>
        <fullName evidence="5">Nucleoporin POM34</fullName>
    </recommendedName>
</protein>
<feature type="region of interest" description="Disordered" evidence="1">
    <location>
        <begin position="89"/>
        <end position="109"/>
    </location>
</feature>
<dbReference type="GO" id="GO:0006606">
    <property type="term" value="P:protein import into nucleus"/>
    <property type="evidence" value="ECO:0007669"/>
    <property type="project" value="TreeGrafter"/>
</dbReference>
<feature type="compositionally biased region" description="Polar residues" evidence="1">
    <location>
        <begin position="1"/>
        <end position="15"/>
    </location>
</feature>
<dbReference type="AlphaFoldDB" id="A0A9P8PGT9"/>
<dbReference type="Proteomes" id="UP000769157">
    <property type="component" value="Unassembled WGS sequence"/>
</dbReference>
<dbReference type="EMBL" id="JAEUBE010000055">
    <property type="protein sequence ID" value="KAH3671587.1"/>
    <property type="molecule type" value="Genomic_DNA"/>
</dbReference>
<dbReference type="GeneID" id="70232258"/>
<gene>
    <name evidence="3" type="ORF">OGAPHI_000290</name>
</gene>
<dbReference type="GO" id="GO:0070762">
    <property type="term" value="C:nuclear pore transmembrane ring"/>
    <property type="evidence" value="ECO:0007669"/>
    <property type="project" value="TreeGrafter"/>
</dbReference>
<keyword evidence="2" id="KW-0812">Transmembrane</keyword>
<keyword evidence="4" id="KW-1185">Reference proteome</keyword>
<feature type="region of interest" description="Disordered" evidence="1">
    <location>
        <begin position="34"/>
        <end position="67"/>
    </location>
</feature>
<dbReference type="GO" id="GO:0030474">
    <property type="term" value="P:spindle pole body duplication"/>
    <property type="evidence" value="ECO:0007669"/>
    <property type="project" value="TreeGrafter"/>
</dbReference>
<dbReference type="RefSeq" id="XP_046064763.1">
    <property type="nucleotide sequence ID" value="XM_046203840.1"/>
</dbReference>
<accession>A0A9P8PGT9</accession>
<feature type="compositionally biased region" description="Low complexity" evidence="1">
    <location>
        <begin position="53"/>
        <end position="65"/>
    </location>
</feature>
<evidence type="ECO:0008006" key="5">
    <source>
        <dbReference type="Google" id="ProtNLM"/>
    </source>
</evidence>
<keyword evidence="2" id="KW-1133">Transmembrane helix</keyword>
<proteinExistence type="predicted"/>
<comment type="caution">
    <text evidence="3">The sequence shown here is derived from an EMBL/GenBank/DDBJ whole genome shotgun (WGS) entry which is preliminary data.</text>
</comment>
<feature type="region of interest" description="Disordered" evidence="1">
    <location>
        <begin position="1"/>
        <end position="22"/>
    </location>
</feature>
<reference evidence="3" key="1">
    <citation type="journal article" date="2021" name="Open Biol.">
        <title>Shared evolutionary footprints suggest mitochondrial oxidative damage underlies multiple complex I losses in fungi.</title>
        <authorList>
            <person name="Schikora-Tamarit M.A."/>
            <person name="Marcet-Houben M."/>
            <person name="Nosek J."/>
            <person name="Gabaldon T."/>
        </authorList>
    </citation>
    <scope>NUCLEOTIDE SEQUENCE</scope>
    <source>
        <strain evidence="3">CBS6075</strain>
    </source>
</reference>
<sequence length="394" mass="43688">MSFLTPSASSINGTFHTPEEDTFLQTRRRIDFSAPNATNLSTPIALNRPSPSPSKSTRTLSPSRSNVAVNTPIKPLVYSPFKVPQTGRPLLASTPLAGPNTPSKGPMSPLLRKKFQEQAPESSEQTQDNSFASLNSQIYQRSIFKPRRKTPLQEISNKVVEEKPVKLDPQDDSELQSPYVELALQRMVNKDTEVRKVIISTLIILLYRFLVAVVVLVNVKIRLKDGTSLFPSVVAQYAGYLNKLIYGVLVLNIVVSSIRLLRPQDKCLDLPLTSRQRKLLGLPLVNGTDVQEDLVPKEGSLKAVQGSPAKEMADTSLLALDISRSFANMNISQTKIPNTVIHETPQERIRNQLLSRDKGPASPQARFQKPSSKFVYDTASRSAYDVNTSDVSFY</sequence>
<evidence type="ECO:0000313" key="4">
    <source>
        <dbReference type="Proteomes" id="UP000769157"/>
    </source>
</evidence>
<dbReference type="Pfam" id="PF08058">
    <property type="entry name" value="NPCC"/>
    <property type="match status" value="1"/>
</dbReference>
<organism evidence="3 4">
    <name type="scientific">Ogataea philodendri</name>
    <dbReference type="NCBI Taxonomy" id="1378263"/>
    <lineage>
        <taxon>Eukaryota</taxon>
        <taxon>Fungi</taxon>
        <taxon>Dikarya</taxon>
        <taxon>Ascomycota</taxon>
        <taxon>Saccharomycotina</taxon>
        <taxon>Pichiomycetes</taxon>
        <taxon>Pichiales</taxon>
        <taxon>Pichiaceae</taxon>
        <taxon>Ogataea</taxon>
    </lineage>
</organism>